<keyword evidence="2" id="KW-0238">DNA-binding</keyword>
<evidence type="ECO:0000256" key="1">
    <source>
        <dbReference type="ARBA" id="ARBA00023015"/>
    </source>
</evidence>
<keyword evidence="3" id="KW-0804">Transcription</keyword>
<name>A0A0M6XV28_9RHOB</name>
<dbReference type="SMART" id="SM00895">
    <property type="entry name" value="FCD"/>
    <property type="match status" value="1"/>
</dbReference>
<dbReference type="InterPro" id="IPR036388">
    <property type="entry name" value="WH-like_DNA-bd_sf"/>
</dbReference>
<dbReference type="Gene3D" id="1.10.10.10">
    <property type="entry name" value="Winged helix-like DNA-binding domain superfamily/Winged helix DNA-binding domain"/>
    <property type="match status" value="1"/>
</dbReference>
<dbReference type="SUPFAM" id="SSF46785">
    <property type="entry name" value="Winged helix' DNA-binding domain"/>
    <property type="match status" value="1"/>
</dbReference>
<dbReference type="InterPro" id="IPR008920">
    <property type="entry name" value="TF_FadR/GntR_C"/>
</dbReference>
<dbReference type="GO" id="GO:0003677">
    <property type="term" value="F:DNA binding"/>
    <property type="evidence" value="ECO:0007669"/>
    <property type="project" value="UniProtKB-KW"/>
</dbReference>
<sequence>MGSQMTDAAFETAGTPGAPTDGASLSAHVYDVVAEMLLSGALRPGDRIPLRRLADQLGVSVMPIRAAIGRLAARGALRVEPKRAISVPILSRAEFADLTRNRLHLERWAVSLAAQGGMASAPLRTAEQAFRSALGRDDAQEAVRANKALHFDIYAAAGSPVLMELITIMWLKAGPIINLDLGEQSRRSRHSASLETHGRMVAAILRGDSDAAADALGDDIQSAAEFILSRDILAS</sequence>
<dbReference type="EMBL" id="CXPG01000023">
    <property type="protein sequence ID" value="CTQ34592.1"/>
    <property type="molecule type" value="Genomic_DNA"/>
</dbReference>
<dbReference type="Proteomes" id="UP000048908">
    <property type="component" value="Unassembled WGS sequence"/>
</dbReference>
<dbReference type="SUPFAM" id="SSF48008">
    <property type="entry name" value="GntR ligand-binding domain-like"/>
    <property type="match status" value="1"/>
</dbReference>
<organism evidence="6 7">
    <name type="scientific">Jannaschia rubra</name>
    <dbReference type="NCBI Taxonomy" id="282197"/>
    <lineage>
        <taxon>Bacteria</taxon>
        <taxon>Pseudomonadati</taxon>
        <taxon>Pseudomonadota</taxon>
        <taxon>Alphaproteobacteria</taxon>
        <taxon>Rhodobacterales</taxon>
        <taxon>Roseobacteraceae</taxon>
        <taxon>Jannaschia</taxon>
    </lineage>
</organism>
<dbReference type="InterPro" id="IPR011711">
    <property type="entry name" value="GntR_C"/>
</dbReference>
<dbReference type="STRING" id="282197.SAMN04488517_11254"/>
<gene>
    <name evidence="6" type="primary">mcbR_4</name>
    <name evidence="6" type="ORF">JAN5088_03388</name>
</gene>
<dbReference type="Pfam" id="PF07729">
    <property type="entry name" value="FCD"/>
    <property type="match status" value="1"/>
</dbReference>
<proteinExistence type="predicted"/>
<evidence type="ECO:0000256" key="3">
    <source>
        <dbReference type="ARBA" id="ARBA00023163"/>
    </source>
</evidence>
<dbReference type="InterPro" id="IPR036390">
    <property type="entry name" value="WH_DNA-bd_sf"/>
</dbReference>
<accession>A0A0M6XV28</accession>
<evidence type="ECO:0000313" key="6">
    <source>
        <dbReference type="EMBL" id="CTQ34592.1"/>
    </source>
</evidence>
<reference evidence="6 7" key="1">
    <citation type="submission" date="2015-07" db="EMBL/GenBank/DDBJ databases">
        <authorList>
            <person name="Noorani M."/>
        </authorList>
    </citation>
    <scope>NUCLEOTIDE SEQUENCE [LARGE SCALE GENOMIC DNA]</scope>
    <source>
        <strain evidence="6 7">CECT 5088</strain>
    </source>
</reference>
<dbReference type="PANTHER" id="PTHR43537">
    <property type="entry name" value="TRANSCRIPTIONAL REGULATOR, GNTR FAMILY"/>
    <property type="match status" value="1"/>
</dbReference>
<dbReference type="PANTHER" id="PTHR43537:SF39">
    <property type="entry name" value="HTH-TYPE TRANSCRIPTIONAL REGULATOR MCBR"/>
    <property type="match status" value="1"/>
</dbReference>
<dbReference type="InterPro" id="IPR000524">
    <property type="entry name" value="Tscrpt_reg_HTH_GntR"/>
</dbReference>
<keyword evidence="7" id="KW-1185">Reference proteome</keyword>
<feature type="domain" description="HTH gntR-type" evidence="5">
    <location>
        <begin position="23"/>
        <end position="90"/>
    </location>
</feature>
<evidence type="ECO:0000256" key="2">
    <source>
        <dbReference type="ARBA" id="ARBA00023125"/>
    </source>
</evidence>
<dbReference type="PROSITE" id="PS50949">
    <property type="entry name" value="HTH_GNTR"/>
    <property type="match status" value="1"/>
</dbReference>
<feature type="region of interest" description="Disordered" evidence="4">
    <location>
        <begin position="1"/>
        <end position="21"/>
    </location>
</feature>
<dbReference type="AlphaFoldDB" id="A0A0M6XV28"/>
<protein>
    <submittedName>
        <fullName evidence="6">HTH-type transcriptional regulator McbR</fullName>
    </submittedName>
</protein>
<dbReference type="SMART" id="SM00345">
    <property type="entry name" value="HTH_GNTR"/>
    <property type="match status" value="1"/>
</dbReference>
<evidence type="ECO:0000313" key="7">
    <source>
        <dbReference type="Proteomes" id="UP000048908"/>
    </source>
</evidence>
<evidence type="ECO:0000256" key="4">
    <source>
        <dbReference type="SAM" id="MobiDB-lite"/>
    </source>
</evidence>
<dbReference type="GO" id="GO:0003700">
    <property type="term" value="F:DNA-binding transcription factor activity"/>
    <property type="evidence" value="ECO:0007669"/>
    <property type="project" value="InterPro"/>
</dbReference>
<evidence type="ECO:0000259" key="5">
    <source>
        <dbReference type="PROSITE" id="PS50949"/>
    </source>
</evidence>
<dbReference type="Pfam" id="PF00392">
    <property type="entry name" value="GntR"/>
    <property type="match status" value="1"/>
</dbReference>
<dbReference type="Gene3D" id="1.20.120.530">
    <property type="entry name" value="GntR ligand-binding domain-like"/>
    <property type="match status" value="1"/>
</dbReference>
<keyword evidence="1" id="KW-0805">Transcription regulation</keyword>
<dbReference type="CDD" id="cd07377">
    <property type="entry name" value="WHTH_GntR"/>
    <property type="match status" value="1"/>
</dbReference>